<dbReference type="PRINTS" id="PR00723">
    <property type="entry name" value="SUBTILISIN"/>
</dbReference>
<protein>
    <submittedName>
        <fullName evidence="4">S8 family serine peptidase</fullName>
    </submittedName>
</protein>
<dbReference type="InterPro" id="IPR036852">
    <property type="entry name" value="Peptidase_S8/S53_dom_sf"/>
</dbReference>
<dbReference type="GO" id="GO:0004252">
    <property type="term" value="F:serine-type endopeptidase activity"/>
    <property type="evidence" value="ECO:0007669"/>
    <property type="project" value="InterPro"/>
</dbReference>
<dbReference type="PROSITE" id="PS00136">
    <property type="entry name" value="SUBTILASE_ASP"/>
    <property type="match status" value="1"/>
</dbReference>
<dbReference type="Gene3D" id="3.30.70.2980">
    <property type="match status" value="1"/>
</dbReference>
<evidence type="ECO:0000256" key="2">
    <source>
        <dbReference type="ARBA" id="ARBA00022801"/>
    </source>
</evidence>
<dbReference type="Gene3D" id="3.40.50.200">
    <property type="entry name" value="Peptidase S8/S53 domain"/>
    <property type="match status" value="1"/>
</dbReference>
<feature type="non-terminal residue" evidence="4">
    <location>
        <position position="122"/>
    </location>
</feature>
<evidence type="ECO:0000313" key="4">
    <source>
        <dbReference type="EMBL" id="MDZ5010926.1"/>
    </source>
</evidence>
<dbReference type="PROSITE" id="PS51892">
    <property type="entry name" value="SUBTILASE"/>
    <property type="match status" value="1"/>
</dbReference>
<name>A0AAW9ITL5_CLOPF</name>
<gene>
    <name evidence="4" type="ORF">GNF77_18925</name>
</gene>
<reference evidence="4" key="1">
    <citation type="submission" date="2019-11" db="EMBL/GenBank/DDBJ databases">
        <title>Characterization of Clostridium perfringens isolates from swine manure treated agricultural soils.</title>
        <authorList>
            <person name="Wushke S.T."/>
        </authorList>
    </citation>
    <scope>NUCLEOTIDE SEQUENCE</scope>
    <source>
        <strain evidence="4">V2</strain>
    </source>
</reference>
<evidence type="ECO:0000256" key="1">
    <source>
        <dbReference type="ARBA" id="ARBA00011073"/>
    </source>
</evidence>
<comment type="caution">
    <text evidence="4">The sequence shown here is derived from an EMBL/GenBank/DDBJ whole genome shotgun (WGS) entry which is preliminary data.</text>
</comment>
<comment type="caution">
    <text evidence="3">Lacks conserved residue(s) required for the propagation of feature annotation.</text>
</comment>
<organism evidence="4 5">
    <name type="scientific">Clostridium perfringens</name>
    <dbReference type="NCBI Taxonomy" id="1502"/>
    <lineage>
        <taxon>Bacteria</taxon>
        <taxon>Bacillati</taxon>
        <taxon>Bacillota</taxon>
        <taxon>Clostridia</taxon>
        <taxon>Eubacteriales</taxon>
        <taxon>Clostridiaceae</taxon>
        <taxon>Clostridium</taxon>
    </lineage>
</organism>
<dbReference type="InterPro" id="IPR023827">
    <property type="entry name" value="Peptidase_S8_Asp-AS"/>
</dbReference>
<evidence type="ECO:0000313" key="5">
    <source>
        <dbReference type="Proteomes" id="UP001292368"/>
    </source>
</evidence>
<dbReference type="GO" id="GO:0006508">
    <property type="term" value="P:proteolysis"/>
    <property type="evidence" value="ECO:0007669"/>
    <property type="project" value="InterPro"/>
</dbReference>
<accession>A0AAW9ITL5</accession>
<dbReference type="AlphaFoldDB" id="A0AAW9ITL5"/>
<sequence>GIVTIPIGNLGKLASSESIRYIELPKSLYTTDSQSNRAACVTTARENFNLLGEGVLIGFIDSGIDYTHPGFRNQDGTTRIDYIYDLSDNGKIYNRETINTALQNPDPFSVVPSYDSTEHGTH</sequence>
<dbReference type="SUPFAM" id="SSF52743">
    <property type="entry name" value="Subtilisin-like"/>
    <property type="match status" value="1"/>
</dbReference>
<feature type="non-terminal residue" evidence="4">
    <location>
        <position position="1"/>
    </location>
</feature>
<comment type="similarity">
    <text evidence="1 3">Belongs to the peptidase S8 family.</text>
</comment>
<evidence type="ECO:0000256" key="3">
    <source>
        <dbReference type="PROSITE-ProRule" id="PRU01240"/>
    </source>
</evidence>
<dbReference type="Proteomes" id="UP001292368">
    <property type="component" value="Unassembled WGS sequence"/>
</dbReference>
<keyword evidence="2" id="KW-0378">Hydrolase</keyword>
<proteinExistence type="inferred from homology"/>
<dbReference type="InterPro" id="IPR015500">
    <property type="entry name" value="Peptidase_S8_subtilisin-rel"/>
</dbReference>
<dbReference type="EMBL" id="WNVM01000948">
    <property type="protein sequence ID" value="MDZ5010926.1"/>
    <property type="molecule type" value="Genomic_DNA"/>
</dbReference>